<feature type="non-terminal residue" evidence="1">
    <location>
        <position position="48"/>
    </location>
</feature>
<evidence type="ECO:0000313" key="2">
    <source>
        <dbReference type="EMBL" id="CAF4464102.1"/>
    </source>
</evidence>
<dbReference type="AlphaFoldDB" id="A0A8S2G6M6"/>
<dbReference type="Proteomes" id="UP000682733">
    <property type="component" value="Unassembled WGS sequence"/>
</dbReference>
<comment type="caution">
    <text evidence="1">The sequence shown here is derived from an EMBL/GenBank/DDBJ whole genome shotgun (WGS) entry which is preliminary data.</text>
</comment>
<gene>
    <name evidence="1" type="ORF">OVA965_LOCUS43930</name>
    <name evidence="2" type="ORF">TMI583_LOCUS46396</name>
</gene>
<dbReference type="Proteomes" id="UP000677228">
    <property type="component" value="Unassembled WGS sequence"/>
</dbReference>
<organism evidence="1 3">
    <name type="scientific">Didymodactylos carnosus</name>
    <dbReference type="NCBI Taxonomy" id="1234261"/>
    <lineage>
        <taxon>Eukaryota</taxon>
        <taxon>Metazoa</taxon>
        <taxon>Spiralia</taxon>
        <taxon>Gnathifera</taxon>
        <taxon>Rotifera</taxon>
        <taxon>Eurotatoria</taxon>
        <taxon>Bdelloidea</taxon>
        <taxon>Philodinida</taxon>
        <taxon>Philodinidae</taxon>
        <taxon>Didymodactylos</taxon>
    </lineage>
</organism>
<dbReference type="EMBL" id="CAJOBA010086108">
    <property type="protein sequence ID" value="CAF4464102.1"/>
    <property type="molecule type" value="Genomic_DNA"/>
</dbReference>
<evidence type="ECO:0000313" key="1">
    <source>
        <dbReference type="EMBL" id="CAF1634531.1"/>
    </source>
</evidence>
<accession>A0A8S2G6M6</accession>
<evidence type="ECO:0000313" key="3">
    <source>
        <dbReference type="Proteomes" id="UP000677228"/>
    </source>
</evidence>
<name>A0A8S2G6M6_9BILA</name>
<sequence length="48" mass="5352">MLATQMIGFIASLHFAYGFGQIYGPLLDQRSTSEIPKMYMSSKLDGHV</sequence>
<proteinExistence type="predicted"/>
<dbReference type="EMBL" id="CAJNOK010060094">
    <property type="protein sequence ID" value="CAF1634531.1"/>
    <property type="molecule type" value="Genomic_DNA"/>
</dbReference>
<protein>
    <submittedName>
        <fullName evidence="1">Uncharacterized protein</fullName>
    </submittedName>
</protein>
<reference evidence="1" key="1">
    <citation type="submission" date="2021-02" db="EMBL/GenBank/DDBJ databases">
        <authorList>
            <person name="Nowell W R."/>
        </authorList>
    </citation>
    <scope>NUCLEOTIDE SEQUENCE</scope>
</reference>